<feature type="region of interest" description="Disordered" evidence="2">
    <location>
        <begin position="146"/>
        <end position="167"/>
    </location>
</feature>
<evidence type="ECO:0000313" key="6">
    <source>
        <dbReference type="Proteomes" id="UP001054902"/>
    </source>
</evidence>
<feature type="signal peptide" evidence="3">
    <location>
        <begin position="1"/>
        <end position="22"/>
    </location>
</feature>
<reference evidence="5 6" key="1">
    <citation type="journal article" date="2021" name="Sci. Rep.">
        <title>The genome of the diatom Chaetoceros tenuissimus carries an ancient integrated fragment of an extant virus.</title>
        <authorList>
            <person name="Hongo Y."/>
            <person name="Kimura K."/>
            <person name="Takaki Y."/>
            <person name="Yoshida Y."/>
            <person name="Baba S."/>
            <person name="Kobayashi G."/>
            <person name="Nagasaki K."/>
            <person name="Hano T."/>
            <person name="Tomaru Y."/>
        </authorList>
    </citation>
    <scope>NUCLEOTIDE SEQUENCE [LARGE SCALE GENOMIC DNA]</scope>
    <source>
        <strain evidence="5 6">NIES-3715</strain>
    </source>
</reference>
<accession>A0AAD3D8U5</accession>
<dbReference type="GO" id="GO:0016787">
    <property type="term" value="F:hydrolase activity"/>
    <property type="evidence" value="ECO:0007669"/>
    <property type="project" value="UniProtKB-KW"/>
</dbReference>
<feature type="domain" description="Beta-lactamase-related" evidence="4">
    <location>
        <begin position="26"/>
        <end position="411"/>
    </location>
</feature>
<evidence type="ECO:0000313" key="5">
    <source>
        <dbReference type="EMBL" id="GFH59964.1"/>
    </source>
</evidence>
<keyword evidence="1" id="KW-0378">Hydrolase</keyword>
<feature type="region of interest" description="Disordered" evidence="2">
    <location>
        <begin position="424"/>
        <end position="454"/>
    </location>
</feature>
<dbReference type="SUPFAM" id="SSF56601">
    <property type="entry name" value="beta-lactamase/transpeptidase-like"/>
    <property type="match status" value="1"/>
</dbReference>
<dbReference type="EMBL" id="BLLK01000069">
    <property type="protein sequence ID" value="GFH59964.1"/>
    <property type="molecule type" value="Genomic_DNA"/>
</dbReference>
<dbReference type="InterPro" id="IPR050789">
    <property type="entry name" value="Diverse_Enzym_Activities"/>
</dbReference>
<evidence type="ECO:0000259" key="4">
    <source>
        <dbReference type="Pfam" id="PF00144"/>
    </source>
</evidence>
<evidence type="ECO:0000256" key="3">
    <source>
        <dbReference type="SAM" id="SignalP"/>
    </source>
</evidence>
<dbReference type="Proteomes" id="UP001054902">
    <property type="component" value="Unassembled WGS sequence"/>
</dbReference>
<dbReference type="InterPro" id="IPR023650">
    <property type="entry name" value="Beta-lactam_class-A_AS"/>
</dbReference>
<proteinExistence type="predicted"/>
<dbReference type="PANTHER" id="PTHR43283">
    <property type="entry name" value="BETA-LACTAMASE-RELATED"/>
    <property type="match status" value="1"/>
</dbReference>
<dbReference type="Pfam" id="PF00144">
    <property type="entry name" value="Beta-lactamase"/>
    <property type="match status" value="1"/>
</dbReference>
<feature type="compositionally biased region" description="Pro residues" evidence="2">
    <location>
        <begin position="430"/>
        <end position="445"/>
    </location>
</feature>
<dbReference type="PROSITE" id="PS00146">
    <property type="entry name" value="BETA_LACTAMASE_A"/>
    <property type="match status" value="1"/>
</dbReference>
<evidence type="ECO:0000256" key="2">
    <source>
        <dbReference type="SAM" id="MobiDB-lite"/>
    </source>
</evidence>
<keyword evidence="6" id="KW-1185">Reference proteome</keyword>
<dbReference type="InterPro" id="IPR012338">
    <property type="entry name" value="Beta-lactam/transpept-like"/>
</dbReference>
<protein>
    <recommendedName>
        <fullName evidence="4">Beta-lactamase-related domain-containing protein</fullName>
    </recommendedName>
</protein>
<sequence length="567" mass="62907">MKHPFLFPYILLASTLSPFAVADELDEVLQSTVNNLNIRGASIAYYDKSKHSNPILRSYGKVASSSNSQSVTPDTAFTIASVSKVLAGAAVLKLVSMGTIALDDDICNVLPTNYAQSACRNPSYSSTSVTWRMLVTHRSSLRADIPSFQGKDPSYGPDGGYGGSAQGNPTCPLTDVKGFYRDFMIQKDTETSVGSGINIDWYQVASSAGGAWSNFKPGSRRQYSNFAVGYIAALIEHATGMSFPQFCKKHIFDPLQMENTSWFRETLPSSARTAMPVEYYPPFRDFGYYCYIDYASGQLWTTAEDMSKFLQSMLNYGFPTLWSKEDGQSAVRCAEGDNVNNCEFGINWILMNKNASENWMNPISSLDWTDAVAHDGAEAGSQTQVVLLPKAGIYAVVFTNTDYNDELAAQKLMKQVLTHGKNVVETPMTPSSPPSPSPPSPPAPSPVSNEIPSAPCPKAWQKRFVIQVTTDRYGYDENWFKVKMRNKRGKFKKVRFSKNTLPSNDTVIYSKCLPKRKCYKLFFYDSYYDGICCEEGQGSITALWDKEIIVSSSFDNGRVFTQQFGNC</sequence>
<evidence type="ECO:0000256" key="1">
    <source>
        <dbReference type="ARBA" id="ARBA00022801"/>
    </source>
</evidence>
<comment type="caution">
    <text evidence="5">The sequence shown here is derived from an EMBL/GenBank/DDBJ whole genome shotgun (WGS) entry which is preliminary data.</text>
</comment>
<dbReference type="Gene3D" id="3.40.710.10">
    <property type="entry name" value="DD-peptidase/beta-lactamase superfamily"/>
    <property type="match status" value="1"/>
</dbReference>
<dbReference type="AlphaFoldDB" id="A0AAD3D8U5"/>
<dbReference type="PANTHER" id="PTHR43283:SF11">
    <property type="entry name" value="BETA-LACTAMASE-RELATED DOMAIN-CONTAINING PROTEIN"/>
    <property type="match status" value="1"/>
</dbReference>
<feature type="chain" id="PRO_5042159353" description="Beta-lactamase-related domain-containing protein" evidence="3">
    <location>
        <begin position="23"/>
        <end position="567"/>
    </location>
</feature>
<keyword evidence="3" id="KW-0732">Signal</keyword>
<dbReference type="InterPro" id="IPR001466">
    <property type="entry name" value="Beta-lactam-related"/>
</dbReference>
<name>A0AAD3D8U5_9STRA</name>
<organism evidence="5 6">
    <name type="scientific">Chaetoceros tenuissimus</name>
    <dbReference type="NCBI Taxonomy" id="426638"/>
    <lineage>
        <taxon>Eukaryota</taxon>
        <taxon>Sar</taxon>
        <taxon>Stramenopiles</taxon>
        <taxon>Ochrophyta</taxon>
        <taxon>Bacillariophyta</taxon>
        <taxon>Coscinodiscophyceae</taxon>
        <taxon>Chaetocerotophycidae</taxon>
        <taxon>Chaetocerotales</taxon>
        <taxon>Chaetocerotaceae</taxon>
        <taxon>Chaetoceros</taxon>
    </lineage>
</organism>
<gene>
    <name evidence="5" type="ORF">CTEN210_16440</name>
</gene>